<dbReference type="PROSITE" id="PS51177">
    <property type="entry name" value="LUMAZINE_BIND"/>
    <property type="match status" value="2"/>
</dbReference>
<name>A0A1R4H6W1_9GAMM</name>
<dbReference type="GO" id="GO:0004746">
    <property type="term" value="F:riboflavin synthase activity"/>
    <property type="evidence" value="ECO:0007669"/>
    <property type="project" value="UniProtKB-UniRule"/>
</dbReference>
<dbReference type="InterPro" id="IPR026017">
    <property type="entry name" value="Lumazine-bd_dom"/>
</dbReference>
<keyword evidence="14" id="KW-1185">Reference proteome</keyword>
<evidence type="ECO:0000259" key="12">
    <source>
        <dbReference type="PROSITE" id="PS51177"/>
    </source>
</evidence>
<dbReference type="PANTHER" id="PTHR21098:SF12">
    <property type="entry name" value="RIBOFLAVIN SYNTHASE"/>
    <property type="match status" value="1"/>
</dbReference>
<reference evidence="14" key="1">
    <citation type="submission" date="2017-02" db="EMBL/GenBank/DDBJ databases">
        <authorList>
            <person name="Daims H."/>
        </authorList>
    </citation>
    <scope>NUCLEOTIDE SEQUENCE [LARGE SCALE GENOMIC DNA]</scope>
</reference>
<evidence type="ECO:0000256" key="9">
    <source>
        <dbReference type="ARBA" id="ARBA00022737"/>
    </source>
</evidence>
<dbReference type="CDD" id="cd00402">
    <property type="entry name" value="Riboflavin_synthase_like"/>
    <property type="match status" value="1"/>
</dbReference>
<evidence type="ECO:0000256" key="2">
    <source>
        <dbReference type="ARBA" id="ARBA00002803"/>
    </source>
</evidence>
<feature type="domain" description="Lumazine-binding" evidence="12">
    <location>
        <begin position="1"/>
        <end position="97"/>
    </location>
</feature>
<evidence type="ECO:0000313" key="13">
    <source>
        <dbReference type="EMBL" id="SJM91929.1"/>
    </source>
</evidence>
<evidence type="ECO:0000313" key="14">
    <source>
        <dbReference type="Proteomes" id="UP000195667"/>
    </source>
</evidence>
<dbReference type="EC" id="2.5.1.9" evidence="5 10"/>
<evidence type="ECO:0000256" key="10">
    <source>
        <dbReference type="NCBIfam" id="TIGR00187"/>
    </source>
</evidence>
<dbReference type="NCBIfam" id="NF006767">
    <property type="entry name" value="PRK09289.1"/>
    <property type="match status" value="1"/>
</dbReference>
<dbReference type="OrthoDB" id="9788537at2"/>
<dbReference type="NCBIfam" id="NF009566">
    <property type="entry name" value="PRK13020.1"/>
    <property type="match status" value="1"/>
</dbReference>
<gene>
    <name evidence="13" type="primary">ribE</name>
    <name evidence="13" type="ORF">CRENPOLYSF1_220066</name>
</gene>
<keyword evidence="9" id="KW-0677">Repeat</keyword>
<evidence type="ECO:0000256" key="11">
    <source>
        <dbReference type="PROSITE-ProRule" id="PRU00524"/>
    </source>
</evidence>
<dbReference type="FunFam" id="2.40.30.20:FF:000004">
    <property type="entry name" value="Riboflavin synthase, alpha subunit"/>
    <property type="match status" value="1"/>
</dbReference>
<dbReference type="InterPro" id="IPR017938">
    <property type="entry name" value="Riboflavin_synthase-like_b-brl"/>
</dbReference>
<feature type="repeat" description="Lumazine-binding" evidence="11">
    <location>
        <begin position="98"/>
        <end position="194"/>
    </location>
</feature>
<evidence type="ECO:0000256" key="6">
    <source>
        <dbReference type="ARBA" id="ARBA00013950"/>
    </source>
</evidence>
<dbReference type="InterPro" id="IPR001783">
    <property type="entry name" value="Lumazine-bd"/>
</dbReference>
<dbReference type="GO" id="GO:0009231">
    <property type="term" value="P:riboflavin biosynthetic process"/>
    <property type="evidence" value="ECO:0007669"/>
    <property type="project" value="UniProtKB-KW"/>
</dbReference>
<dbReference type="RefSeq" id="WP_087143166.1">
    <property type="nucleotide sequence ID" value="NZ_FUKI01000096.1"/>
</dbReference>
<comment type="catalytic activity">
    <reaction evidence="1">
        <text>2 6,7-dimethyl-8-(1-D-ribityl)lumazine + H(+) = 5-amino-6-(D-ribitylamino)uracil + riboflavin</text>
        <dbReference type="Rhea" id="RHEA:20772"/>
        <dbReference type="ChEBI" id="CHEBI:15378"/>
        <dbReference type="ChEBI" id="CHEBI:15934"/>
        <dbReference type="ChEBI" id="CHEBI:57986"/>
        <dbReference type="ChEBI" id="CHEBI:58201"/>
        <dbReference type="EC" id="2.5.1.9"/>
    </reaction>
</comment>
<dbReference type="FunFam" id="2.40.30.20:FF:000003">
    <property type="entry name" value="Riboflavin synthase, alpha subunit"/>
    <property type="match status" value="1"/>
</dbReference>
<dbReference type="PANTHER" id="PTHR21098">
    <property type="entry name" value="RIBOFLAVIN SYNTHASE ALPHA CHAIN"/>
    <property type="match status" value="1"/>
</dbReference>
<dbReference type="EMBL" id="FUKI01000096">
    <property type="protein sequence ID" value="SJM91929.1"/>
    <property type="molecule type" value="Genomic_DNA"/>
</dbReference>
<dbReference type="InterPro" id="IPR023366">
    <property type="entry name" value="ATP_synth_asu-like_sf"/>
</dbReference>
<comment type="pathway">
    <text evidence="3">Cofactor biosynthesis; riboflavin biosynthesis; riboflavin from 2-hydroxy-3-oxobutyl phosphate and 5-amino-6-(D-ribitylamino)uracil: step 2/2.</text>
</comment>
<evidence type="ECO:0000256" key="5">
    <source>
        <dbReference type="ARBA" id="ARBA00012827"/>
    </source>
</evidence>
<evidence type="ECO:0000256" key="4">
    <source>
        <dbReference type="ARBA" id="ARBA00011233"/>
    </source>
</evidence>
<dbReference type="NCBIfam" id="TIGR00187">
    <property type="entry name" value="ribE"/>
    <property type="match status" value="1"/>
</dbReference>
<protein>
    <recommendedName>
        <fullName evidence="6 10">Riboflavin synthase</fullName>
        <ecNumber evidence="5 10">2.5.1.9</ecNumber>
    </recommendedName>
</protein>
<sequence>MFTGIILAIGKIVVIESYKGDCRLKIDTGALSLTDCALGDSIAVDGVCLTAVELGSNYFYADVSNETLSCTTLAKLKSGSPVNLELALTPSTRIGGHIVSGHVDGIGQVIDKTADARSIRFKLQAPDLIAKYIAEKGSICINGISLTVNKVNGSVFDVNIVPHTLQKTTLHNAVIGTAVNLEVDVLARYTERLLHNQANSPTHNSHLTEDLLHRSGFF</sequence>
<dbReference type="Pfam" id="PF00677">
    <property type="entry name" value="Lum_binding"/>
    <property type="match status" value="2"/>
</dbReference>
<proteinExistence type="predicted"/>
<comment type="subunit">
    <text evidence="4">Homotrimer.</text>
</comment>
<dbReference type="PIRSF" id="PIRSF000498">
    <property type="entry name" value="Riboflavin_syn_A"/>
    <property type="match status" value="1"/>
</dbReference>
<evidence type="ECO:0000256" key="1">
    <source>
        <dbReference type="ARBA" id="ARBA00000968"/>
    </source>
</evidence>
<organism evidence="13 14">
    <name type="scientific">Crenothrix polyspora</name>
    <dbReference type="NCBI Taxonomy" id="360316"/>
    <lineage>
        <taxon>Bacteria</taxon>
        <taxon>Pseudomonadati</taxon>
        <taxon>Pseudomonadota</taxon>
        <taxon>Gammaproteobacteria</taxon>
        <taxon>Methylococcales</taxon>
        <taxon>Crenotrichaceae</taxon>
        <taxon>Crenothrix</taxon>
    </lineage>
</organism>
<dbReference type="Proteomes" id="UP000195667">
    <property type="component" value="Unassembled WGS sequence"/>
</dbReference>
<accession>A0A1R4H6W1</accession>
<dbReference type="AlphaFoldDB" id="A0A1R4H6W1"/>
<evidence type="ECO:0000256" key="8">
    <source>
        <dbReference type="ARBA" id="ARBA00022679"/>
    </source>
</evidence>
<feature type="domain" description="Lumazine-binding" evidence="12">
    <location>
        <begin position="98"/>
        <end position="194"/>
    </location>
</feature>
<evidence type="ECO:0000256" key="3">
    <source>
        <dbReference type="ARBA" id="ARBA00004887"/>
    </source>
</evidence>
<keyword evidence="7" id="KW-0686">Riboflavin biosynthesis</keyword>
<dbReference type="SUPFAM" id="SSF63380">
    <property type="entry name" value="Riboflavin synthase domain-like"/>
    <property type="match status" value="2"/>
</dbReference>
<feature type="repeat" description="Lumazine-binding" evidence="11">
    <location>
        <begin position="1"/>
        <end position="97"/>
    </location>
</feature>
<comment type="function">
    <text evidence="2">Catalyzes the dismutation of two molecules of 6,7-dimethyl-8-ribityllumazine, resulting in the formation of riboflavin and 5-amino-6-(D-ribitylamino)uracil.</text>
</comment>
<keyword evidence="8 13" id="KW-0808">Transferase</keyword>
<dbReference type="Gene3D" id="2.40.30.20">
    <property type="match status" value="2"/>
</dbReference>
<evidence type="ECO:0000256" key="7">
    <source>
        <dbReference type="ARBA" id="ARBA00022619"/>
    </source>
</evidence>